<protein>
    <submittedName>
        <fullName evidence="1">Uncharacterized protein</fullName>
    </submittedName>
</protein>
<name>A0ABZ0D365_9BURK</name>
<keyword evidence="1" id="KW-0614">Plasmid</keyword>
<dbReference type="RefSeq" id="WP_316704445.1">
    <property type="nucleotide sequence ID" value="NZ_CP136337.1"/>
</dbReference>
<sequence length="69" mass="7770">MQTEVQASERESLIRLYEDAYVTHLEASEGGVDLEDRLNVSLALQAATTRMQAAGLEEEMKEIQESLRD</sequence>
<organism evidence="1 2">
    <name type="scientific">Piscinibacter gummiphilus</name>
    <dbReference type="NCBI Taxonomy" id="946333"/>
    <lineage>
        <taxon>Bacteria</taxon>
        <taxon>Pseudomonadati</taxon>
        <taxon>Pseudomonadota</taxon>
        <taxon>Betaproteobacteria</taxon>
        <taxon>Burkholderiales</taxon>
        <taxon>Sphaerotilaceae</taxon>
        <taxon>Piscinibacter</taxon>
    </lineage>
</organism>
<dbReference type="EMBL" id="CP136337">
    <property type="protein sequence ID" value="WOB11241.1"/>
    <property type="molecule type" value="Genomic_DNA"/>
</dbReference>
<dbReference type="Proteomes" id="UP001303946">
    <property type="component" value="Plasmid unnamed1"/>
</dbReference>
<gene>
    <name evidence="1" type="ORF">RXV79_26785</name>
</gene>
<proteinExistence type="predicted"/>
<evidence type="ECO:0000313" key="1">
    <source>
        <dbReference type="EMBL" id="WOB11241.1"/>
    </source>
</evidence>
<reference evidence="1 2" key="1">
    <citation type="submission" date="2023-10" db="EMBL/GenBank/DDBJ databases">
        <title>Bacteria for the degradation of biodegradable plastic PBAT(Polybutylene adipate terephthalate).</title>
        <authorList>
            <person name="Weon H.-Y."/>
            <person name="Yeon J."/>
        </authorList>
    </citation>
    <scope>NUCLEOTIDE SEQUENCE [LARGE SCALE GENOMIC DNA]</scope>
    <source>
        <strain evidence="1 2">SBD 7-3</strain>
        <plasmid evidence="1 2">unnamed1</plasmid>
    </source>
</reference>
<accession>A0ABZ0D365</accession>
<geneLocation type="plasmid" evidence="1 2">
    <name>unnamed1</name>
</geneLocation>
<evidence type="ECO:0000313" key="2">
    <source>
        <dbReference type="Proteomes" id="UP001303946"/>
    </source>
</evidence>
<keyword evidence="2" id="KW-1185">Reference proteome</keyword>